<dbReference type="GO" id="GO:0004177">
    <property type="term" value="F:aminopeptidase activity"/>
    <property type="evidence" value="ECO:0007669"/>
    <property type="project" value="UniProtKB-UniRule"/>
</dbReference>
<dbReference type="Pfam" id="PF00561">
    <property type="entry name" value="Abhydrolase_1"/>
    <property type="match status" value="1"/>
</dbReference>
<evidence type="ECO:0000256" key="8">
    <source>
        <dbReference type="ARBA" id="ARBA00022670"/>
    </source>
</evidence>
<gene>
    <name evidence="15" type="ORF">METUNv1_01389</name>
</gene>
<dbReference type="GO" id="GO:0006508">
    <property type="term" value="P:proteolysis"/>
    <property type="evidence" value="ECO:0007669"/>
    <property type="project" value="UniProtKB-KW"/>
</dbReference>
<dbReference type="PRINTS" id="PR00793">
    <property type="entry name" value="PROAMNOPTASE"/>
</dbReference>
<evidence type="ECO:0000256" key="1">
    <source>
        <dbReference type="ARBA" id="ARBA00001585"/>
    </source>
</evidence>
<keyword evidence="8 11" id="KW-0645">Protease</keyword>
<evidence type="ECO:0000256" key="4">
    <source>
        <dbReference type="ARBA" id="ARBA00012568"/>
    </source>
</evidence>
<protein>
    <recommendedName>
        <fullName evidence="5 11">Proline iminopeptidase</fullName>
        <shortName evidence="11">PIP</shortName>
        <ecNumber evidence="4 11">3.4.11.5</ecNumber>
    </recommendedName>
    <alternativeName>
        <fullName evidence="10 11">Prolyl aminopeptidase</fullName>
    </alternativeName>
</protein>
<reference evidence="15 16" key="1">
    <citation type="journal article" date="2011" name="J. Bacteriol.">
        <title>Genome sequence of Methyloversatilis universalis FAM5T, a methylotrophic representative of the order Rhodocyclales.</title>
        <authorList>
            <person name="Kittichotirat W."/>
            <person name="Good N.M."/>
            <person name="Hall R."/>
            <person name="Bringel F."/>
            <person name="Lajus A."/>
            <person name="Medigue C."/>
            <person name="Smalley N.E."/>
            <person name="Beck D."/>
            <person name="Bumgarner R."/>
            <person name="Vuilleumier S."/>
            <person name="Kalyuzhnaya M.G."/>
        </authorList>
    </citation>
    <scope>NUCLEOTIDE SEQUENCE [LARGE SCALE GENOMIC DNA]</scope>
    <source>
        <strain evidence="16">ATCC BAA-1314 / JCM 13912 / FAM5</strain>
    </source>
</reference>
<feature type="active site" description="Nucleophile" evidence="12">
    <location>
        <position position="108"/>
    </location>
</feature>
<keyword evidence="6 11" id="KW-0031">Aminopeptidase</keyword>
<feature type="active site" description="Proton donor" evidence="12">
    <location>
        <position position="291"/>
    </location>
</feature>
<dbReference type="OrthoDB" id="9796770at2"/>
<dbReference type="Gene3D" id="3.40.50.1820">
    <property type="entry name" value="alpha/beta hydrolase"/>
    <property type="match status" value="1"/>
</dbReference>
<evidence type="ECO:0000256" key="9">
    <source>
        <dbReference type="ARBA" id="ARBA00022801"/>
    </source>
</evidence>
<comment type="similarity">
    <text evidence="3 11 13">Belongs to the peptidase S33 family.</text>
</comment>
<dbReference type="InterPro" id="IPR029058">
    <property type="entry name" value="AB_hydrolase_fold"/>
</dbReference>
<dbReference type="Proteomes" id="UP000005019">
    <property type="component" value="Unassembled WGS sequence"/>
</dbReference>
<evidence type="ECO:0000256" key="11">
    <source>
        <dbReference type="PIRNR" id="PIRNR006431"/>
    </source>
</evidence>
<keyword evidence="9 11" id="KW-0378">Hydrolase</keyword>
<feature type="active site" evidence="12">
    <location>
        <position position="263"/>
    </location>
</feature>
<evidence type="ECO:0000256" key="6">
    <source>
        <dbReference type="ARBA" id="ARBA00022438"/>
    </source>
</evidence>
<dbReference type="InterPro" id="IPR002410">
    <property type="entry name" value="Peptidase_S33"/>
</dbReference>
<evidence type="ECO:0000256" key="3">
    <source>
        <dbReference type="ARBA" id="ARBA00010088"/>
    </source>
</evidence>
<dbReference type="eggNOG" id="COG2267">
    <property type="taxonomic scope" value="Bacteria"/>
</dbReference>
<dbReference type="NCBIfam" id="TIGR01249">
    <property type="entry name" value="pro_imino_pep_1"/>
    <property type="match status" value="1"/>
</dbReference>
<evidence type="ECO:0000313" key="15">
    <source>
        <dbReference type="EMBL" id="EGK72273.1"/>
    </source>
</evidence>
<comment type="subcellular location">
    <subcellularLocation>
        <location evidence="2 11">Cytoplasm</location>
    </subcellularLocation>
</comment>
<evidence type="ECO:0000259" key="14">
    <source>
        <dbReference type="Pfam" id="PF00561"/>
    </source>
</evidence>
<evidence type="ECO:0000256" key="5">
    <source>
        <dbReference type="ARBA" id="ARBA00021843"/>
    </source>
</evidence>
<sequence length="323" mass="35976">MLHAPMEPFDHGWLEVGHGHRVYYEQCGNPDGRPALYLHGGPGSGCSPRQRRFFDPEKWRVVLFDQRGCGRSTPLGHTEHNHSDALIADIEALRHHLGIAQWLVFGGSWGATLAAAYAAAHREACSGVLLRGLFLGGREDIEWFFHGAAALAPEAHDAFMQAVPARWRRRVVTWLDRVFSAGELARIDPAVRAWRAWEHALGVWPERTVPAEPTQDEWPLLRARYRVQSHYLARRCFFGEARVLDAIARLRGLPVAFIHGTNDLICRPQNAARAHRSLAGSRLAWAQGAGHDPFHPASLALIGSALDAHARDGHFDAWPGDRA</sequence>
<dbReference type="InterPro" id="IPR005944">
    <property type="entry name" value="Pro_iminopeptidase"/>
</dbReference>
<accession>F5RB12</accession>
<dbReference type="RefSeq" id="WP_008060155.1">
    <property type="nucleotide sequence ID" value="NZ_AFHG01000041.1"/>
</dbReference>
<evidence type="ECO:0000256" key="7">
    <source>
        <dbReference type="ARBA" id="ARBA00022490"/>
    </source>
</evidence>
<name>F5RB12_METUF</name>
<dbReference type="AlphaFoldDB" id="F5RB12"/>
<comment type="catalytic activity">
    <reaction evidence="1 11 13">
        <text>Release of N-terminal proline from a peptide.</text>
        <dbReference type="EC" id="3.4.11.5"/>
    </reaction>
</comment>
<feature type="domain" description="AB hydrolase-1" evidence="14">
    <location>
        <begin position="36"/>
        <end position="294"/>
    </location>
</feature>
<proteinExistence type="inferred from homology"/>
<dbReference type="EC" id="3.4.11.5" evidence="4 11"/>
<evidence type="ECO:0000256" key="13">
    <source>
        <dbReference type="RuleBase" id="RU003421"/>
    </source>
</evidence>
<dbReference type="PIRSF" id="PIRSF006431">
    <property type="entry name" value="Pept_S33"/>
    <property type="match status" value="1"/>
</dbReference>
<keyword evidence="7 11" id="KW-0963">Cytoplasm</keyword>
<dbReference type="SUPFAM" id="SSF53474">
    <property type="entry name" value="alpha/beta-Hydrolases"/>
    <property type="match status" value="1"/>
</dbReference>
<dbReference type="InterPro" id="IPR000073">
    <property type="entry name" value="AB_hydrolase_1"/>
</dbReference>
<dbReference type="EMBL" id="AFHG01000041">
    <property type="protein sequence ID" value="EGK72273.1"/>
    <property type="molecule type" value="Genomic_DNA"/>
</dbReference>
<dbReference type="STRING" id="1000565.METUNv1_01389"/>
<evidence type="ECO:0000256" key="12">
    <source>
        <dbReference type="PIRSR" id="PIRSR006431-1"/>
    </source>
</evidence>
<keyword evidence="16" id="KW-1185">Reference proteome</keyword>
<dbReference type="GO" id="GO:0005737">
    <property type="term" value="C:cytoplasm"/>
    <property type="evidence" value="ECO:0007669"/>
    <property type="project" value="UniProtKB-SubCell"/>
</dbReference>
<evidence type="ECO:0000313" key="16">
    <source>
        <dbReference type="Proteomes" id="UP000005019"/>
    </source>
</evidence>
<organism evidence="15 16">
    <name type="scientific">Methyloversatilis universalis (strain ATCC BAA-1314 / DSM 25237 / JCM 13912 / CCUG 52030 / FAM5)</name>
    <dbReference type="NCBI Taxonomy" id="1000565"/>
    <lineage>
        <taxon>Bacteria</taxon>
        <taxon>Pseudomonadati</taxon>
        <taxon>Pseudomonadota</taxon>
        <taxon>Betaproteobacteria</taxon>
        <taxon>Nitrosomonadales</taxon>
        <taxon>Sterolibacteriaceae</taxon>
        <taxon>Methyloversatilis</taxon>
    </lineage>
</organism>
<dbReference type="MEROPS" id="S33.001"/>
<comment type="caution">
    <text evidence="15">The sequence shown here is derived from an EMBL/GenBank/DDBJ whole genome shotgun (WGS) entry which is preliminary data.</text>
</comment>
<evidence type="ECO:0000256" key="10">
    <source>
        <dbReference type="ARBA" id="ARBA00029605"/>
    </source>
</evidence>
<dbReference type="PANTHER" id="PTHR43722">
    <property type="entry name" value="PROLINE IMINOPEPTIDASE"/>
    <property type="match status" value="1"/>
</dbReference>
<dbReference type="PANTHER" id="PTHR43722:SF1">
    <property type="entry name" value="PROLINE IMINOPEPTIDASE"/>
    <property type="match status" value="1"/>
</dbReference>
<evidence type="ECO:0000256" key="2">
    <source>
        <dbReference type="ARBA" id="ARBA00004496"/>
    </source>
</evidence>